<dbReference type="Pfam" id="PF12770">
    <property type="entry name" value="CHAT"/>
    <property type="match status" value="1"/>
</dbReference>
<name>A0A4S8Q6D6_9HYPH</name>
<evidence type="ECO:0000259" key="1">
    <source>
        <dbReference type="Pfam" id="PF12770"/>
    </source>
</evidence>
<reference evidence="2 3" key="1">
    <citation type="submission" date="2019-04" db="EMBL/GenBank/DDBJ databases">
        <title>genome sequence of strain W3.</title>
        <authorList>
            <person name="Gao J."/>
            <person name="Sun J."/>
        </authorList>
    </citation>
    <scope>NUCLEOTIDE SEQUENCE [LARGE SCALE GENOMIC DNA]</scope>
    <source>
        <strain evidence="2 3">W3</strain>
    </source>
</reference>
<comment type="caution">
    <text evidence="2">The sequence shown here is derived from an EMBL/GenBank/DDBJ whole genome shotgun (WGS) entry which is preliminary data.</text>
</comment>
<accession>A0A4S8Q6D6</accession>
<dbReference type="EMBL" id="STGU01000002">
    <property type="protein sequence ID" value="THV38195.1"/>
    <property type="molecule type" value="Genomic_DNA"/>
</dbReference>
<dbReference type="RefSeq" id="WP_136538694.1">
    <property type="nucleotide sequence ID" value="NZ_STGU01000002.1"/>
</dbReference>
<dbReference type="InterPro" id="IPR024983">
    <property type="entry name" value="CHAT_dom"/>
</dbReference>
<dbReference type="AlphaFoldDB" id="A0A4S8Q6D6"/>
<proteinExistence type="predicted"/>
<dbReference type="Proteomes" id="UP000307378">
    <property type="component" value="Unassembled WGS sequence"/>
</dbReference>
<evidence type="ECO:0000313" key="3">
    <source>
        <dbReference type="Proteomes" id="UP000307378"/>
    </source>
</evidence>
<organism evidence="2 3">
    <name type="scientific">Rhizobium rosettiformans W3</name>
    <dbReference type="NCBI Taxonomy" id="538378"/>
    <lineage>
        <taxon>Bacteria</taxon>
        <taxon>Pseudomonadati</taxon>
        <taxon>Pseudomonadota</taxon>
        <taxon>Alphaproteobacteria</taxon>
        <taxon>Hyphomicrobiales</taxon>
        <taxon>Rhizobiaceae</taxon>
        <taxon>Rhizobium/Agrobacterium group</taxon>
        <taxon>Rhizobium</taxon>
    </lineage>
</organism>
<sequence length="476" mass="52892">MELALQAHQGNPEIVAAAVAALSRMYNGRIEEVPSLKTVDPIVRVLAAMQVSDPSRLDLSGLKINIDTADPQVLKLALITVGLNKDIENLFDPRHSNGQIVKALGSYPDDIVRQYCVWCVLENRHLTIADLGMSFDSLEKQPPNVQAKLLQLGAEKVANRMERHEIIYRGSFLSNPEARLGLAKGLLTNYYDGLEEITIGWFDTEDDRDAKSLLAEHFGRFSEECPPYWDKACAVAEAEPYLLDRILLGAEQTELYSALKSNAPAEGNLDLFQNSTDLETMFRGAPLIRKAKLTMKALMLAASPVDQQSLRLDEEARDLREQLKLVNEPMTVVQIEHRWAVRTNQLQMEVMNVKPQILHFSGHGDRGVLLFEDVNGNASEVSAEAIAELIELNPSVDCLLLNACYSESVARLASPHVKAVIGCTTSIDDNAAIAFTRSFYRALAHGETYEKAFRLAKNEVRINFASAEADKYVMLP</sequence>
<gene>
    <name evidence="2" type="ORF">FAA86_05220</name>
</gene>
<feature type="domain" description="CHAT" evidence="1">
    <location>
        <begin position="299"/>
        <end position="461"/>
    </location>
</feature>
<protein>
    <submittedName>
        <fullName evidence="2">CHAT domain-containing protein</fullName>
    </submittedName>
</protein>
<evidence type="ECO:0000313" key="2">
    <source>
        <dbReference type="EMBL" id="THV38195.1"/>
    </source>
</evidence>